<comment type="function">
    <text evidence="3">Probably deamidates glutamine residues to glutamate on methyl-accepting chemotaxis receptors (MCPs), playing an important role in chemotaxis.</text>
</comment>
<keyword evidence="5" id="KW-1185">Reference proteome</keyword>
<organism evidence="4 5">
    <name type="scientific">Zoogloea dura</name>
    <dbReference type="NCBI Taxonomy" id="2728840"/>
    <lineage>
        <taxon>Bacteria</taxon>
        <taxon>Pseudomonadati</taxon>
        <taxon>Pseudomonadota</taxon>
        <taxon>Betaproteobacteria</taxon>
        <taxon>Rhodocyclales</taxon>
        <taxon>Zoogloeaceae</taxon>
        <taxon>Zoogloea</taxon>
    </lineage>
</organism>
<dbReference type="PANTHER" id="PTHR35147">
    <property type="entry name" value="CHEMORECEPTOR GLUTAMINE DEAMIDASE CHED-RELATED"/>
    <property type="match status" value="1"/>
</dbReference>
<dbReference type="AlphaFoldDB" id="A0A848G4C1"/>
<gene>
    <name evidence="3" type="primary">cheD</name>
    <name evidence="4" type="ORF">HHL15_02145</name>
</gene>
<dbReference type="InterPro" id="IPR011324">
    <property type="entry name" value="Cytotoxic_necrot_fac-like_cat"/>
</dbReference>
<evidence type="ECO:0000256" key="3">
    <source>
        <dbReference type="HAMAP-Rule" id="MF_01440"/>
    </source>
</evidence>
<dbReference type="Pfam" id="PF03975">
    <property type="entry name" value="CheD"/>
    <property type="match status" value="1"/>
</dbReference>
<sequence>MRRPDDVVEIFLRPGELYFGDRHTRLRTVLGSCVAVVFWHPLKLLGGMCHYVLPTRSRPAPAPLDGRYGDEAFCLMLQEIRAAHTLPAEYRVRMFGGGNMFPGMSCNRAPIGPQNVAAARALMRQHCLNCIGAHVEGIGHRHLLFDVWSGRVTLEHTGPQDGVTACR</sequence>
<dbReference type="InterPro" id="IPR005659">
    <property type="entry name" value="Chemorcpt_Glu_NH3ase_CheD"/>
</dbReference>
<dbReference type="Gene3D" id="3.30.1330.200">
    <property type="match status" value="1"/>
</dbReference>
<dbReference type="InterPro" id="IPR038592">
    <property type="entry name" value="CheD-like_sf"/>
</dbReference>
<dbReference type="HAMAP" id="MF_01440">
    <property type="entry name" value="CheD"/>
    <property type="match status" value="1"/>
</dbReference>
<name>A0A848G4C1_9RHOO</name>
<dbReference type="PANTHER" id="PTHR35147:SF3">
    <property type="entry name" value="CHEMORECEPTOR GLUTAMINE DEAMIDASE CHED 1-RELATED"/>
    <property type="match status" value="1"/>
</dbReference>
<dbReference type="EC" id="3.5.1.44" evidence="3"/>
<dbReference type="SUPFAM" id="SSF64438">
    <property type="entry name" value="CNF1/YfiH-like putative cysteine hydrolases"/>
    <property type="match status" value="1"/>
</dbReference>
<evidence type="ECO:0000256" key="2">
    <source>
        <dbReference type="ARBA" id="ARBA00022801"/>
    </source>
</evidence>
<dbReference type="EMBL" id="JABBGA010000001">
    <property type="protein sequence ID" value="NML24531.1"/>
    <property type="molecule type" value="Genomic_DNA"/>
</dbReference>
<proteinExistence type="inferred from homology"/>
<evidence type="ECO:0000313" key="4">
    <source>
        <dbReference type="EMBL" id="NML24531.1"/>
    </source>
</evidence>
<accession>A0A848G4C1</accession>
<comment type="catalytic activity">
    <reaction evidence="3">
        <text>L-glutaminyl-[protein] + H2O = L-glutamyl-[protein] + NH4(+)</text>
        <dbReference type="Rhea" id="RHEA:16441"/>
        <dbReference type="Rhea" id="RHEA-COMP:10207"/>
        <dbReference type="Rhea" id="RHEA-COMP:10208"/>
        <dbReference type="ChEBI" id="CHEBI:15377"/>
        <dbReference type="ChEBI" id="CHEBI:28938"/>
        <dbReference type="ChEBI" id="CHEBI:29973"/>
        <dbReference type="ChEBI" id="CHEBI:30011"/>
        <dbReference type="EC" id="3.5.1.44"/>
    </reaction>
</comment>
<keyword evidence="2 3" id="KW-0378">Hydrolase</keyword>
<dbReference type="GO" id="GO:0050568">
    <property type="term" value="F:protein-glutamine glutaminase activity"/>
    <property type="evidence" value="ECO:0007669"/>
    <property type="project" value="UniProtKB-UniRule"/>
</dbReference>
<comment type="caution">
    <text evidence="4">The sequence shown here is derived from an EMBL/GenBank/DDBJ whole genome shotgun (WGS) entry which is preliminary data.</text>
</comment>
<reference evidence="4 5" key="1">
    <citation type="submission" date="2020-04" db="EMBL/GenBank/DDBJ databases">
        <title>Zoogloea sp. G-4-1-14 isolated from soil.</title>
        <authorList>
            <person name="Dahal R.H."/>
        </authorList>
    </citation>
    <scope>NUCLEOTIDE SEQUENCE [LARGE SCALE GENOMIC DNA]</scope>
    <source>
        <strain evidence="4 5">G-4-1-14</strain>
    </source>
</reference>
<dbReference type="GO" id="GO:0006935">
    <property type="term" value="P:chemotaxis"/>
    <property type="evidence" value="ECO:0007669"/>
    <property type="project" value="UniProtKB-UniRule"/>
</dbReference>
<dbReference type="Proteomes" id="UP000580043">
    <property type="component" value="Unassembled WGS sequence"/>
</dbReference>
<dbReference type="CDD" id="cd16352">
    <property type="entry name" value="CheD"/>
    <property type="match status" value="1"/>
</dbReference>
<evidence type="ECO:0000313" key="5">
    <source>
        <dbReference type="Proteomes" id="UP000580043"/>
    </source>
</evidence>
<protein>
    <recommendedName>
        <fullName evidence="3">Probable chemoreceptor glutamine deamidase CheD</fullName>
        <ecNumber evidence="3">3.5.1.44</ecNumber>
    </recommendedName>
</protein>
<comment type="similarity">
    <text evidence="3">Belongs to the CheD family.</text>
</comment>
<evidence type="ECO:0000256" key="1">
    <source>
        <dbReference type="ARBA" id="ARBA00022500"/>
    </source>
</evidence>
<dbReference type="RefSeq" id="WP_169144152.1">
    <property type="nucleotide sequence ID" value="NZ_JABBGA010000001.1"/>
</dbReference>
<keyword evidence="1 3" id="KW-0145">Chemotaxis</keyword>